<protein>
    <submittedName>
        <fullName evidence="1">T9SS C-terminal target domain-containing protein</fullName>
    </submittedName>
</protein>
<dbReference type="EMBL" id="JBBKXZ010000002">
    <property type="protein sequence ID" value="MFD3394627.1"/>
    <property type="molecule type" value="Genomic_DNA"/>
</dbReference>
<gene>
    <name evidence="1" type="ORF">U0R10_08340</name>
</gene>
<name>A0ABW6DCK5_9BACT</name>
<accession>A0ABW6DCK5</accession>
<sequence length="403" mass="42919">MKKLLFIVAALATFSCSKDLGGDVAPINVPSTTTLSGNISVTTTLTADKEWTLKGYVYVTDGATLIIQPGTVIKSDISEKGALCIERGAKIQAEGTAAKPIVFTSGRPAGERAPGDWGGIVILGRAKTNRTSEPTIEGGIGRAYGGSNDEDNSGVMKYVRIEYAGIAALPNSEINALTFGAVGSKTIIENVQTIYANDDAFEFFGGTVSPKYLYAYATADDDYDFDFGFTGKVSFSISKRDPQFVDTGDAGNGIECDNDGTGSSATPFTRPVLDNLTLIGPNDPAALSNHNLAMRWRRATQFEVSNSTFIGYMKGGFSLESNETAQAYKDGKSIFKNNKIGTYTTNTSRNFISGATTIISSADVKTKALADGNTEIESSNAEILKLEKPSWTTGWTRFPTKGN</sequence>
<dbReference type="PANTHER" id="PTHR41339:SF1">
    <property type="entry name" value="SECRETED PROTEIN"/>
    <property type="match status" value="1"/>
</dbReference>
<reference evidence="1 2" key="1">
    <citation type="submission" date="2024-03" db="EMBL/GenBank/DDBJ databases">
        <title>Aquirufa genome sequencing.</title>
        <authorList>
            <person name="Pitt A."/>
            <person name="Hahn M.W."/>
        </authorList>
    </citation>
    <scope>NUCLEOTIDE SEQUENCE [LARGE SCALE GENOMIC DNA]</scope>
    <source>
        <strain evidence="1 2">OSTEICH-129V</strain>
    </source>
</reference>
<dbReference type="PROSITE" id="PS51257">
    <property type="entry name" value="PROKAR_LIPOPROTEIN"/>
    <property type="match status" value="1"/>
</dbReference>
<proteinExistence type="predicted"/>
<dbReference type="RefSeq" id="WP_377983503.1">
    <property type="nucleotide sequence ID" value="NZ_JBBKXZ010000002.1"/>
</dbReference>
<evidence type="ECO:0000313" key="2">
    <source>
        <dbReference type="Proteomes" id="UP001598138"/>
    </source>
</evidence>
<evidence type="ECO:0000313" key="1">
    <source>
        <dbReference type="EMBL" id="MFD3394627.1"/>
    </source>
</evidence>
<dbReference type="Proteomes" id="UP001598138">
    <property type="component" value="Unassembled WGS sequence"/>
</dbReference>
<comment type="caution">
    <text evidence="1">The sequence shown here is derived from an EMBL/GenBank/DDBJ whole genome shotgun (WGS) entry which is preliminary data.</text>
</comment>
<dbReference type="PANTHER" id="PTHR41339">
    <property type="entry name" value="LIPL48"/>
    <property type="match status" value="1"/>
</dbReference>
<organism evidence="1 2">
    <name type="scientific">Aquirufa avitistagni</name>
    <dbReference type="NCBI Taxonomy" id="3104728"/>
    <lineage>
        <taxon>Bacteria</taxon>
        <taxon>Pseudomonadati</taxon>
        <taxon>Bacteroidota</taxon>
        <taxon>Cytophagia</taxon>
        <taxon>Cytophagales</taxon>
        <taxon>Flectobacillaceae</taxon>
        <taxon>Aquirufa</taxon>
    </lineage>
</organism>
<keyword evidence="2" id="KW-1185">Reference proteome</keyword>